<keyword evidence="7" id="KW-0067">ATP-binding</keyword>
<accession>A0ABU0LZP8</accession>
<evidence type="ECO:0000256" key="4">
    <source>
        <dbReference type="ARBA" id="ARBA00022741"/>
    </source>
</evidence>
<dbReference type="Pfam" id="PF00005">
    <property type="entry name" value="ABC_tran"/>
    <property type="match status" value="1"/>
</dbReference>
<evidence type="ECO:0000256" key="1">
    <source>
        <dbReference type="ARBA" id="ARBA00004651"/>
    </source>
</evidence>
<feature type="domain" description="Peptidase C39" evidence="13">
    <location>
        <begin position="6"/>
        <end position="130"/>
    </location>
</feature>
<sequence>MKIYKQQEIFDCGICVTQSLINFFYKKEISREELISNANVSQDGMSILDLEKINQKYGILLDSYELSFEEFIEYKTKDYFILLLDLQSGNHYVIAKKVHDGIVMFDSVAGKKKLSYAQLKPYYANIFIEIKKQTTSLKLINQQLEQKIQIDWVAFSKIFIINIIVLSLTVISGYFIKTIFDSVIASNEISNLGIIIFIAVFGYLTNNFGNFLIEILEANQLQKYYKQLSHELLNRLAHKNNNFFHKISQHQFVMLNYHVEIISKYYSRYFHSFFVNLLNVIVLFIFVLILDWRIISIILTSVVVQMGYTFFAYKFNKKQYPKIKFLIDQSKENYFNLKKFMQDEINNKKLILLLQKIQNNAAHQAAFNYKWSLYNGYFDKVNNFFTSLINLMLYSLGAYLLIRSEIKFSNLIMATTFYGYINNSFAKLVDFYFYTVDFNFSQKIYLNFLSVANNNNQGLAWENIKEIKLENIAFFNDDKKVFKNLNLKIKNNTFIQGPSGSGKSTLYKLICRTLIPSQGLIKFNNINTDFFNMNEFNVNVIYQKNISYIPDYSWKKILRNLNQKEKDTIIAVAELMNLELKDNLKIQQLSSGQAQFLNLLLLLEYHNKLIILDEATSHIDKQIKNILYQTIIAKIGENNFLICTEHDLDIADFFRETIILKEHQYAKY</sequence>
<comment type="similarity">
    <text evidence="2">Belongs to the ABC transporter superfamily.</text>
</comment>
<reference evidence="14" key="1">
    <citation type="submission" date="2023-07" db="EMBL/GenBank/DDBJ databases">
        <title>Genomic Encyclopedia of Type Strains, Phase IV (KMG-IV): sequencing the most valuable type-strain genomes for metagenomic binning, comparative biology and taxonomic classification.</title>
        <authorList>
            <person name="Goeker M."/>
        </authorList>
    </citation>
    <scope>NUCLEOTIDE SEQUENCE [LARGE SCALE GENOMIC DNA]</scope>
    <source>
        <strain evidence="14">DSM 21204</strain>
    </source>
</reference>
<proteinExistence type="inferred from homology"/>
<evidence type="ECO:0000256" key="3">
    <source>
        <dbReference type="ARBA" id="ARBA00022692"/>
    </source>
</evidence>
<dbReference type="SUPFAM" id="SSF52540">
    <property type="entry name" value="P-loop containing nucleoside triphosphate hydrolases"/>
    <property type="match status" value="1"/>
</dbReference>
<dbReference type="InterPro" id="IPR039421">
    <property type="entry name" value="Type_1_exporter"/>
</dbReference>
<comment type="caution">
    <text evidence="14">The sequence shown here is derived from an EMBL/GenBank/DDBJ whole genome shotgun (WGS) entry which is preliminary data.</text>
</comment>
<name>A0ABU0LZP8_9BACT</name>
<keyword evidence="6" id="KW-0645">Protease</keyword>
<protein>
    <submittedName>
        <fullName evidence="14">ABC-type bacteriocin/lantibiotic exporter with double-glycine peptidase domain</fullName>
    </submittedName>
</protein>
<dbReference type="PROSITE" id="PS50990">
    <property type="entry name" value="PEPTIDASE_C39"/>
    <property type="match status" value="1"/>
</dbReference>
<evidence type="ECO:0000259" key="13">
    <source>
        <dbReference type="PROSITE" id="PS50990"/>
    </source>
</evidence>
<feature type="transmembrane region" description="Helical" evidence="10">
    <location>
        <begin position="192"/>
        <end position="213"/>
    </location>
</feature>
<gene>
    <name evidence="14" type="ORF">J2Z62_000617</name>
</gene>
<evidence type="ECO:0000256" key="2">
    <source>
        <dbReference type="ARBA" id="ARBA00005417"/>
    </source>
</evidence>
<dbReference type="Pfam" id="PF00664">
    <property type="entry name" value="ABC_membrane"/>
    <property type="match status" value="1"/>
</dbReference>
<dbReference type="InterPro" id="IPR011527">
    <property type="entry name" value="ABC1_TM_dom"/>
</dbReference>
<dbReference type="EMBL" id="JAUSWO010000001">
    <property type="protein sequence ID" value="MDQ0514179.1"/>
    <property type="molecule type" value="Genomic_DNA"/>
</dbReference>
<feature type="transmembrane region" description="Helical" evidence="10">
    <location>
        <begin position="269"/>
        <end position="288"/>
    </location>
</feature>
<dbReference type="Gene3D" id="3.90.70.10">
    <property type="entry name" value="Cysteine proteinases"/>
    <property type="match status" value="1"/>
</dbReference>
<dbReference type="PANTHER" id="PTHR43394">
    <property type="entry name" value="ATP-DEPENDENT PERMEASE MDL1, MITOCHONDRIAL"/>
    <property type="match status" value="1"/>
</dbReference>
<evidence type="ECO:0000256" key="9">
    <source>
        <dbReference type="ARBA" id="ARBA00023136"/>
    </source>
</evidence>
<keyword evidence="9 10" id="KW-0472">Membrane</keyword>
<dbReference type="InterPro" id="IPR005074">
    <property type="entry name" value="Peptidase_C39"/>
</dbReference>
<feature type="domain" description="ABC transmembrane type-1" evidence="12">
    <location>
        <begin position="158"/>
        <end position="432"/>
    </location>
</feature>
<keyword evidence="4" id="KW-0547">Nucleotide-binding</keyword>
<dbReference type="SMART" id="SM00382">
    <property type="entry name" value="AAA"/>
    <property type="match status" value="1"/>
</dbReference>
<keyword evidence="3 10" id="KW-0812">Transmembrane</keyword>
<evidence type="ECO:0000256" key="7">
    <source>
        <dbReference type="ARBA" id="ARBA00022840"/>
    </source>
</evidence>
<evidence type="ECO:0000313" key="15">
    <source>
        <dbReference type="Proteomes" id="UP001240643"/>
    </source>
</evidence>
<dbReference type="RefSeq" id="WP_307291904.1">
    <property type="nucleotide sequence ID" value="NZ_JAUSWO010000001.1"/>
</dbReference>
<evidence type="ECO:0000259" key="12">
    <source>
        <dbReference type="PROSITE" id="PS50929"/>
    </source>
</evidence>
<dbReference type="InterPro" id="IPR027417">
    <property type="entry name" value="P-loop_NTPase"/>
</dbReference>
<keyword evidence="8 10" id="KW-1133">Transmembrane helix</keyword>
<dbReference type="Gene3D" id="1.20.1560.10">
    <property type="entry name" value="ABC transporter type 1, transmembrane domain"/>
    <property type="match status" value="1"/>
</dbReference>
<evidence type="ECO:0000259" key="11">
    <source>
        <dbReference type="PROSITE" id="PS50893"/>
    </source>
</evidence>
<keyword evidence="5" id="KW-0378">Hydrolase</keyword>
<dbReference type="InterPro" id="IPR003593">
    <property type="entry name" value="AAA+_ATPase"/>
</dbReference>
<evidence type="ECO:0000256" key="6">
    <source>
        <dbReference type="ARBA" id="ARBA00022807"/>
    </source>
</evidence>
<dbReference type="Pfam" id="PF03412">
    <property type="entry name" value="Peptidase_C39"/>
    <property type="match status" value="1"/>
</dbReference>
<dbReference type="InterPro" id="IPR003439">
    <property type="entry name" value="ABC_transporter-like_ATP-bd"/>
</dbReference>
<feature type="domain" description="ABC transporter" evidence="11">
    <location>
        <begin position="467"/>
        <end position="668"/>
    </location>
</feature>
<dbReference type="PANTHER" id="PTHR43394:SF1">
    <property type="entry name" value="ATP-BINDING CASSETTE SUB-FAMILY B MEMBER 10, MITOCHONDRIAL"/>
    <property type="match status" value="1"/>
</dbReference>
<evidence type="ECO:0000313" key="14">
    <source>
        <dbReference type="EMBL" id="MDQ0514179.1"/>
    </source>
</evidence>
<comment type="subcellular location">
    <subcellularLocation>
        <location evidence="1">Cell membrane</location>
        <topology evidence="1">Multi-pass membrane protein</topology>
    </subcellularLocation>
</comment>
<evidence type="ECO:0000256" key="8">
    <source>
        <dbReference type="ARBA" id="ARBA00022989"/>
    </source>
</evidence>
<dbReference type="Gene3D" id="3.40.50.300">
    <property type="entry name" value="P-loop containing nucleotide triphosphate hydrolases"/>
    <property type="match status" value="1"/>
</dbReference>
<evidence type="ECO:0000256" key="10">
    <source>
        <dbReference type="SAM" id="Phobius"/>
    </source>
</evidence>
<dbReference type="SUPFAM" id="SSF90123">
    <property type="entry name" value="ABC transporter transmembrane region"/>
    <property type="match status" value="1"/>
</dbReference>
<dbReference type="PROSITE" id="PS50893">
    <property type="entry name" value="ABC_TRANSPORTER_2"/>
    <property type="match status" value="1"/>
</dbReference>
<feature type="transmembrane region" description="Helical" evidence="10">
    <location>
        <begin position="384"/>
        <end position="402"/>
    </location>
</feature>
<keyword evidence="15" id="KW-1185">Reference proteome</keyword>
<evidence type="ECO:0000256" key="5">
    <source>
        <dbReference type="ARBA" id="ARBA00022801"/>
    </source>
</evidence>
<keyword evidence="6" id="KW-0788">Thiol protease</keyword>
<feature type="transmembrane region" description="Helical" evidence="10">
    <location>
        <begin position="158"/>
        <end position="180"/>
    </location>
</feature>
<dbReference type="PROSITE" id="PS50929">
    <property type="entry name" value="ABC_TM1F"/>
    <property type="match status" value="1"/>
</dbReference>
<dbReference type="Proteomes" id="UP001240643">
    <property type="component" value="Unassembled WGS sequence"/>
</dbReference>
<organism evidence="14 15">
    <name type="scientific">Mycoplasmoides fastidiosum</name>
    <dbReference type="NCBI Taxonomy" id="92758"/>
    <lineage>
        <taxon>Bacteria</taxon>
        <taxon>Bacillati</taxon>
        <taxon>Mycoplasmatota</taxon>
        <taxon>Mycoplasmoidales</taxon>
        <taxon>Mycoplasmoidaceae</taxon>
        <taxon>Mycoplasmoides</taxon>
    </lineage>
</organism>
<feature type="transmembrane region" description="Helical" evidence="10">
    <location>
        <begin position="294"/>
        <end position="313"/>
    </location>
</feature>
<dbReference type="InterPro" id="IPR036640">
    <property type="entry name" value="ABC1_TM_sf"/>
</dbReference>